<evidence type="ECO:0000256" key="1">
    <source>
        <dbReference type="SAM" id="SignalP"/>
    </source>
</evidence>
<accession>A0ABT9E538</accession>
<dbReference type="Proteomes" id="UP001243009">
    <property type="component" value="Unassembled WGS sequence"/>
</dbReference>
<protein>
    <submittedName>
        <fullName evidence="2">Uncharacterized protein</fullName>
    </submittedName>
</protein>
<proteinExistence type="predicted"/>
<gene>
    <name evidence="2" type="ORF">Q7A36_22915</name>
</gene>
<evidence type="ECO:0000313" key="2">
    <source>
        <dbReference type="EMBL" id="MDO9711222.1"/>
    </source>
</evidence>
<reference evidence="2 3" key="1">
    <citation type="submission" date="2023-08" db="EMBL/GenBank/DDBJ databases">
        <title>The draft genome sequence of Paracraurococcus sp. LOR1-02.</title>
        <authorList>
            <person name="Kingkaew E."/>
            <person name="Tanasupawat S."/>
        </authorList>
    </citation>
    <scope>NUCLEOTIDE SEQUENCE [LARGE SCALE GENOMIC DNA]</scope>
    <source>
        <strain evidence="2 3">LOR1-02</strain>
    </source>
</reference>
<comment type="caution">
    <text evidence="2">The sequence shown here is derived from an EMBL/GenBank/DDBJ whole genome shotgun (WGS) entry which is preliminary data.</text>
</comment>
<organism evidence="2 3">
    <name type="scientific">Paracraurococcus lichenis</name>
    <dbReference type="NCBI Taxonomy" id="3064888"/>
    <lineage>
        <taxon>Bacteria</taxon>
        <taxon>Pseudomonadati</taxon>
        <taxon>Pseudomonadota</taxon>
        <taxon>Alphaproteobacteria</taxon>
        <taxon>Acetobacterales</taxon>
        <taxon>Roseomonadaceae</taxon>
        <taxon>Paracraurococcus</taxon>
    </lineage>
</organism>
<keyword evidence="3" id="KW-1185">Reference proteome</keyword>
<name>A0ABT9E538_9PROT</name>
<dbReference type="RefSeq" id="WP_305106079.1">
    <property type="nucleotide sequence ID" value="NZ_JAUTWS010000025.1"/>
</dbReference>
<feature type="signal peptide" evidence="1">
    <location>
        <begin position="1"/>
        <end position="22"/>
    </location>
</feature>
<dbReference type="EMBL" id="JAUTWS010000025">
    <property type="protein sequence ID" value="MDO9711222.1"/>
    <property type="molecule type" value="Genomic_DNA"/>
</dbReference>
<evidence type="ECO:0000313" key="3">
    <source>
        <dbReference type="Proteomes" id="UP001243009"/>
    </source>
</evidence>
<feature type="chain" id="PRO_5047059643" evidence="1">
    <location>
        <begin position="23"/>
        <end position="73"/>
    </location>
</feature>
<keyword evidence="1" id="KW-0732">Signal</keyword>
<sequence>MTDFVIVVAALANLASASPATPAVPQAAPTVGFRTYATVEACEEATTHLVARPGTRLVCLPVEPQLGELASAY</sequence>